<name>A0A0R1KH95_9LACO</name>
<keyword evidence="3 5" id="KW-0456">Lyase</keyword>
<dbReference type="SUPFAM" id="SSF51569">
    <property type="entry name" value="Aldolase"/>
    <property type="match status" value="1"/>
</dbReference>
<feature type="binding site" evidence="5">
    <location>
        <begin position="41"/>
        <end position="43"/>
    </location>
    <ligand>
        <name>3-dehydroquinate</name>
        <dbReference type="ChEBI" id="CHEBI:32364"/>
    </ligand>
</feature>
<evidence type="ECO:0000313" key="6">
    <source>
        <dbReference type="EMBL" id="KRK79322.1"/>
    </source>
</evidence>
<accession>A0A0R1KH95</accession>
<evidence type="ECO:0000256" key="5">
    <source>
        <dbReference type="HAMAP-Rule" id="MF_00214"/>
    </source>
</evidence>
<dbReference type="RefSeq" id="WP_025023217.1">
    <property type="nucleotide sequence ID" value="NZ_AZDZ01000019.1"/>
</dbReference>
<evidence type="ECO:0000256" key="4">
    <source>
        <dbReference type="ARBA" id="ARBA00023270"/>
    </source>
</evidence>
<dbReference type="InterPro" id="IPR001381">
    <property type="entry name" value="DHquinase_I"/>
</dbReference>
<dbReference type="GO" id="GO:0003855">
    <property type="term" value="F:3-dehydroquinate dehydratase activity"/>
    <property type="evidence" value="ECO:0007669"/>
    <property type="project" value="UniProtKB-UniRule"/>
</dbReference>
<dbReference type="OrthoDB" id="9813659at2"/>
<dbReference type="STRING" id="1423775.FD03_GL001688"/>
<dbReference type="eggNOG" id="COG0710">
    <property type="taxonomic scope" value="Bacteria"/>
</dbReference>
<feature type="binding site" evidence="5">
    <location>
        <position position="74"/>
    </location>
    <ligand>
        <name>3-dehydroquinate</name>
        <dbReference type="ChEBI" id="CHEBI:32364"/>
    </ligand>
</feature>
<dbReference type="PATRIC" id="fig|1423775.4.peg.1721"/>
<dbReference type="GO" id="GO:0008652">
    <property type="term" value="P:amino acid biosynthetic process"/>
    <property type="evidence" value="ECO:0007669"/>
    <property type="project" value="UniProtKB-KW"/>
</dbReference>
<evidence type="ECO:0000313" key="7">
    <source>
        <dbReference type="Proteomes" id="UP000051248"/>
    </source>
</evidence>
<comment type="catalytic activity">
    <reaction evidence="1 5">
        <text>3-dehydroquinate = 3-dehydroshikimate + H2O</text>
        <dbReference type="Rhea" id="RHEA:21096"/>
        <dbReference type="ChEBI" id="CHEBI:15377"/>
        <dbReference type="ChEBI" id="CHEBI:16630"/>
        <dbReference type="ChEBI" id="CHEBI:32364"/>
        <dbReference type="EC" id="4.2.1.10"/>
    </reaction>
</comment>
<keyword evidence="4 5" id="KW-0704">Schiff base</keyword>
<feature type="binding site" evidence="5">
    <location>
        <position position="215"/>
    </location>
    <ligand>
        <name>3-dehydroquinate</name>
        <dbReference type="ChEBI" id="CHEBI:32364"/>
    </ligand>
</feature>
<comment type="caution">
    <text evidence="5">Lacks conserved residue(s) required for the propagation of feature annotation.</text>
</comment>
<dbReference type="HAMAP" id="MF_00214">
    <property type="entry name" value="AroD"/>
    <property type="match status" value="1"/>
</dbReference>
<dbReference type="NCBIfam" id="TIGR01093">
    <property type="entry name" value="aroD"/>
    <property type="match status" value="1"/>
</dbReference>
<dbReference type="InterPro" id="IPR013785">
    <property type="entry name" value="Aldolase_TIM"/>
</dbReference>
<feature type="active site" description="Proton donor/acceptor" evidence="5">
    <location>
        <position position="133"/>
    </location>
</feature>
<comment type="subunit">
    <text evidence="5">Homodimer.</text>
</comment>
<comment type="similarity">
    <text evidence="5">Belongs to the type-I 3-dehydroquinase family.</text>
</comment>
<keyword evidence="2 5" id="KW-0057">Aromatic amino acid biosynthesis</keyword>
<dbReference type="UniPathway" id="UPA00053">
    <property type="reaction ID" value="UER00086"/>
</dbReference>
<comment type="function">
    <text evidence="5">Involved in the third step of the chorismate pathway, which leads to the biosynthesis of aromatic amino acids. Catalyzes the cis-dehydration of 3-dehydroquinate (DHQ) and introduces the first double bond of the aromatic ring to yield 3-dehydroshikimate.</text>
</comment>
<comment type="caution">
    <text evidence="6">The sequence shown here is derived from an EMBL/GenBank/DDBJ whole genome shotgun (WGS) entry which is preliminary data.</text>
</comment>
<feature type="binding site" evidence="5">
    <location>
        <position position="196"/>
    </location>
    <ligand>
        <name>3-dehydroquinate</name>
        <dbReference type="ChEBI" id="CHEBI:32364"/>
    </ligand>
</feature>
<gene>
    <name evidence="5" type="primary">aroD</name>
    <name evidence="6" type="ORF">FD03_GL001688</name>
</gene>
<feature type="active site" description="Schiff-base intermediate with substrate" evidence="5">
    <location>
        <position position="158"/>
    </location>
</feature>
<protein>
    <recommendedName>
        <fullName evidence="5">3-dehydroquinate dehydratase</fullName>
        <shortName evidence="5">3-dehydroquinase</shortName>
        <ecNumber evidence="5">4.2.1.10</ecNumber>
    </recommendedName>
    <alternativeName>
        <fullName evidence="5">Type I DHQase</fullName>
    </alternativeName>
    <alternativeName>
        <fullName evidence="5">Type I dehydroquinase</fullName>
        <shortName evidence="5">DHQ1</shortName>
    </alternativeName>
</protein>
<dbReference type="PANTHER" id="PTHR43699:SF1">
    <property type="entry name" value="3-DEHYDROQUINATE DEHYDRATASE"/>
    <property type="match status" value="1"/>
</dbReference>
<dbReference type="GO" id="GO:0046279">
    <property type="term" value="P:3,4-dihydroxybenzoate biosynthetic process"/>
    <property type="evidence" value="ECO:0007669"/>
    <property type="project" value="UniProtKB-ARBA"/>
</dbReference>
<sequence length="238" mass="26966">MKRITLDDDRPNLIVPIVERNLTDTLTVITDTNKSQADMIELRIDYWDDMSQLTFKTFQLINELTKLPIIVTWRTAAEGGCIDFNKSQYERIYASAISAGISVIDVEYRLFSEVNNLLELAHTHGTKVIGSYHNFQSTPDNLTDIMMSIDRSSADIVKVAVMPESKQNVDFVLNAAKKIVKPAIVISMGELGIRSRYEGIKYGSRFTFGTRGKSSAPGQPTIEELNRYFMEEKNEKIK</sequence>
<feature type="binding site" evidence="5">
    <location>
        <position position="219"/>
    </location>
    <ligand>
        <name>3-dehydroquinate</name>
        <dbReference type="ChEBI" id="CHEBI:32364"/>
    </ligand>
</feature>
<keyword evidence="7" id="KW-1185">Reference proteome</keyword>
<proteinExistence type="inferred from homology"/>
<evidence type="ECO:0000256" key="3">
    <source>
        <dbReference type="ARBA" id="ARBA00023239"/>
    </source>
</evidence>
<reference evidence="6 7" key="1">
    <citation type="journal article" date="2015" name="Genome Announc.">
        <title>Expanding the biotechnology potential of lactobacilli through comparative genomics of 213 strains and associated genera.</title>
        <authorList>
            <person name="Sun Z."/>
            <person name="Harris H.M."/>
            <person name="McCann A."/>
            <person name="Guo C."/>
            <person name="Argimon S."/>
            <person name="Zhang W."/>
            <person name="Yang X."/>
            <person name="Jeffery I.B."/>
            <person name="Cooney J.C."/>
            <person name="Kagawa T.F."/>
            <person name="Liu W."/>
            <person name="Song Y."/>
            <person name="Salvetti E."/>
            <person name="Wrobel A."/>
            <person name="Rasinkangas P."/>
            <person name="Parkhill J."/>
            <person name="Rea M.C."/>
            <person name="O'Sullivan O."/>
            <person name="Ritari J."/>
            <person name="Douillard F.P."/>
            <person name="Paul Ross R."/>
            <person name="Yang R."/>
            <person name="Briner A.E."/>
            <person name="Felis G.E."/>
            <person name="de Vos W.M."/>
            <person name="Barrangou R."/>
            <person name="Klaenhammer T.R."/>
            <person name="Caufield P.W."/>
            <person name="Cui Y."/>
            <person name="Zhang H."/>
            <person name="O'Toole P.W."/>
        </authorList>
    </citation>
    <scope>NUCLEOTIDE SEQUENCE [LARGE SCALE GENOMIC DNA]</scope>
    <source>
        <strain evidence="6 7">DSM 19682</strain>
    </source>
</reference>
<dbReference type="Pfam" id="PF01487">
    <property type="entry name" value="DHquinase_I"/>
    <property type="match status" value="1"/>
</dbReference>
<evidence type="ECO:0000256" key="1">
    <source>
        <dbReference type="ARBA" id="ARBA00001864"/>
    </source>
</evidence>
<dbReference type="AlphaFoldDB" id="A0A0R1KH95"/>
<dbReference type="Proteomes" id="UP000051248">
    <property type="component" value="Unassembled WGS sequence"/>
</dbReference>
<dbReference type="InterPro" id="IPR050146">
    <property type="entry name" value="Type-I_3-dehydroquinase"/>
</dbReference>
<dbReference type="CDD" id="cd00502">
    <property type="entry name" value="DHQase_I"/>
    <property type="match status" value="1"/>
</dbReference>
<dbReference type="GO" id="GO:0009423">
    <property type="term" value="P:chorismate biosynthetic process"/>
    <property type="evidence" value="ECO:0007669"/>
    <property type="project" value="UniProtKB-UniRule"/>
</dbReference>
<keyword evidence="5" id="KW-0028">Amino-acid biosynthesis</keyword>
<dbReference type="Gene3D" id="3.20.20.70">
    <property type="entry name" value="Aldolase class I"/>
    <property type="match status" value="1"/>
</dbReference>
<dbReference type="PANTHER" id="PTHR43699">
    <property type="entry name" value="3-DEHYDROQUINATE DEHYDRATASE"/>
    <property type="match status" value="1"/>
</dbReference>
<dbReference type="GO" id="GO:0009073">
    <property type="term" value="P:aromatic amino acid family biosynthetic process"/>
    <property type="evidence" value="ECO:0007669"/>
    <property type="project" value="UniProtKB-KW"/>
</dbReference>
<dbReference type="EC" id="4.2.1.10" evidence="5"/>
<comment type="pathway">
    <text evidence="5">Metabolic intermediate biosynthesis; chorismate biosynthesis; chorismate from D-erythrose 4-phosphate and phosphoenolpyruvate: step 3/7.</text>
</comment>
<evidence type="ECO:0000256" key="2">
    <source>
        <dbReference type="ARBA" id="ARBA00023141"/>
    </source>
</evidence>
<organism evidence="6 7">
    <name type="scientific">Companilactobacillus nodensis DSM 19682 = JCM 14932 = NBRC 107160</name>
    <dbReference type="NCBI Taxonomy" id="1423775"/>
    <lineage>
        <taxon>Bacteria</taxon>
        <taxon>Bacillati</taxon>
        <taxon>Bacillota</taxon>
        <taxon>Bacilli</taxon>
        <taxon>Lactobacillales</taxon>
        <taxon>Lactobacillaceae</taxon>
        <taxon>Companilactobacillus</taxon>
    </lineage>
</organism>
<dbReference type="FunFam" id="3.20.20.70:FF:000047">
    <property type="entry name" value="3-dehydroquinate dehydratase"/>
    <property type="match status" value="1"/>
</dbReference>
<dbReference type="EMBL" id="AZDZ01000019">
    <property type="protein sequence ID" value="KRK79322.1"/>
    <property type="molecule type" value="Genomic_DNA"/>
</dbReference>